<feature type="region of interest" description="Disordered" evidence="2">
    <location>
        <begin position="611"/>
        <end position="673"/>
    </location>
</feature>
<dbReference type="OMA" id="FTEWLAC"/>
<dbReference type="STRING" id="3218.A0A2K1JV59"/>
<dbReference type="InterPro" id="IPR019458">
    <property type="entry name" value="Est1-like_N"/>
</dbReference>
<name>A0A2K1JV59_PHYPA</name>
<dbReference type="FunCoup" id="A0A2K1JV59">
    <property type="interactions" value="2889"/>
</dbReference>
<organism evidence="5">
    <name type="scientific">Physcomitrium patens</name>
    <name type="common">Spreading-leaved earth moss</name>
    <name type="synonym">Physcomitrella patens</name>
    <dbReference type="NCBI Taxonomy" id="3218"/>
    <lineage>
        <taxon>Eukaryota</taxon>
        <taxon>Viridiplantae</taxon>
        <taxon>Streptophyta</taxon>
        <taxon>Embryophyta</taxon>
        <taxon>Bryophyta</taxon>
        <taxon>Bryophytina</taxon>
        <taxon>Bryopsida</taxon>
        <taxon>Funariidae</taxon>
        <taxon>Funariales</taxon>
        <taxon>Funariaceae</taxon>
        <taxon>Physcomitrium</taxon>
    </lineage>
</organism>
<dbReference type="PaxDb" id="3218-PP1S80_14V6.1"/>
<evidence type="ECO:0000256" key="2">
    <source>
        <dbReference type="SAM" id="MobiDB-lite"/>
    </source>
</evidence>
<feature type="region of interest" description="Disordered" evidence="2">
    <location>
        <begin position="1035"/>
        <end position="1054"/>
    </location>
</feature>
<feature type="domain" description="Telomerase activating protein Est1-like N-terminal" evidence="4">
    <location>
        <begin position="72"/>
        <end position="191"/>
    </location>
</feature>
<dbReference type="EMBL" id="ABEU02000011">
    <property type="protein sequence ID" value="PNR45424.1"/>
    <property type="molecule type" value="Genomic_DNA"/>
</dbReference>
<dbReference type="Gramene" id="Pp3c11_18290V3.5">
    <property type="protein sequence ID" value="Pp3c11_18290V3.5"/>
    <property type="gene ID" value="Pp3c11_18290"/>
</dbReference>
<feature type="compositionally biased region" description="Basic and acidic residues" evidence="2">
    <location>
        <begin position="635"/>
        <end position="644"/>
    </location>
</feature>
<dbReference type="Gene3D" id="1.25.40.10">
    <property type="entry name" value="Tetratricopeptide repeat domain"/>
    <property type="match status" value="1"/>
</dbReference>
<evidence type="ECO:0000256" key="1">
    <source>
        <dbReference type="ARBA" id="ARBA00022737"/>
    </source>
</evidence>
<dbReference type="EnsemblPlants" id="Pp3c11_18290V3.2">
    <property type="protein sequence ID" value="Pp3c11_18290V3.2"/>
    <property type="gene ID" value="Pp3c11_18290"/>
</dbReference>
<reference evidence="5 7" key="1">
    <citation type="journal article" date="2008" name="Science">
        <title>The Physcomitrella genome reveals evolutionary insights into the conquest of land by plants.</title>
        <authorList>
            <person name="Rensing S."/>
            <person name="Lang D."/>
            <person name="Zimmer A."/>
            <person name="Terry A."/>
            <person name="Salamov A."/>
            <person name="Shapiro H."/>
            <person name="Nishiyama T."/>
            <person name="Perroud P.-F."/>
            <person name="Lindquist E."/>
            <person name="Kamisugi Y."/>
            <person name="Tanahashi T."/>
            <person name="Sakakibara K."/>
            <person name="Fujita T."/>
            <person name="Oishi K."/>
            <person name="Shin-I T."/>
            <person name="Kuroki Y."/>
            <person name="Toyoda A."/>
            <person name="Suzuki Y."/>
            <person name="Hashimoto A."/>
            <person name="Yamaguchi K."/>
            <person name="Sugano A."/>
            <person name="Kohara Y."/>
            <person name="Fujiyama A."/>
            <person name="Anterola A."/>
            <person name="Aoki S."/>
            <person name="Ashton N."/>
            <person name="Barbazuk W.B."/>
            <person name="Barker E."/>
            <person name="Bennetzen J."/>
            <person name="Bezanilla M."/>
            <person name="Blankenship R."/>
            <person name="Cho S.H."/>
            <person name="Dutcher S."/>
            <person name="Estelle M."/>
            <person name="Fawcett J.A."/>
            <person name="Gundlach H."/>
            <person name="Hanada K."/>
            <person name="Heyl A."/>
            <person name="Hicks K.A."/>
            <person name="Hugh J."/>
            <person name="Lohr M."/>
            <person name="Mayer K."/>
            <person name="Melkozernov A."/>
            <person name="Murata T."/>
            <person name="Nelson D."/>
            <person name="Pils B."/>
            <person name="Prigge M."/>
            <person name="Reiss B."/>
            <person name="Renner T."/>
            <person name="Rombauts S."/>
            <person name="Rushton P."/>
            <person name="Sanderfoot A."/>
            <person name="Schween G."/>
            <person name="Shiu S.-H."/>
            <person name="Stueber K."/>
            <person name="Theodoulou F.L."/>
            <person name="Tu H."/>
            <person name="Van de Peer Y."/>
            <person name="Verrier P.J."/>
            <person name="Waters E."/>
            <person name="Wood A."/>
            <person name="Yang L."/>
            <person name="Cove D."/>
            <person name="Cuming A."/>
            <person name="Hasebe M."/>
            <person name="Lucas S."/>
            <person name="Mishler D.B."/>
            <person name="Reski R."/>
            <person name="Grigoriev I."/>
            <person name="Quatrano R.S."/>
            <person name="Boore J.L."/>
        </authorList>
    </citation>
    <scope>NUCLEOTIDE SEQUENCE [LARGE SCALE GENOMIC DNA]</scope>
    <source>
        <strain evidence="6 7">cv. Gransden 2004</strain>
    </source>
</reference>
<dbReference type="KEGG" id="ppp:112288341"/>
<dbReference type="EnsemblPlants" id="Pp3c11_18290V3.1">
    <property type="protein sequence ID" value="Pp3c11_18290V3.1"/>
    <property type="gene ID" value="Pp3c11_18290"/>
</dbReference>
<dbReference type="PANTHER" id="PTHR15696">
    <property type="entry name" value="SMG-7 SUPPRESSOR WITH MORPHOLOGICAL EFFECT ON GENITALIA PROTEIN 7"/>
    <property type="match status" value="1"/>
</dbReference>
<dbReference type="RefSeq" id="XP_024388219.1">
    <property type="nucleotide sequence ID" value="XM_024532451.2"/>
</dbReference>
<dbReference type="EnsemblPlants" id="Pp3c11_18290V3.5">
    <property type="protein sequence ID" value="Pp3c11_18290V3.5"/>
    <property type="gene ID" value="Pp3c11_18290"/>
</dbReference>
<dbReference type="GO" id="GO:0042162">
    <property type="term" value="F:telomeric DNA binding"/>
    <property type="evidence" value="ECO:0000318"/>
    <property type="project" value="GO_Central"/>
</dbReference>
<dbReference type="FunFam" id="1.25.40.10:FF:000225">
    <property type="entry name" value="Protein SMG7"/>
    <property type="match status" value="1"/>
</dbReference>
<dbReference type="GO" id="GO:0070034">
    <property type="term" value="F:telomerase RNA binding"/>
    <property type="evidence" value="ECO:0000318"/>
    <property type="project" value="GO_Central"/>
</dbReference>
<proteinExistence type="predicted"/>
<dbReference type="InterPro" id="IPR011990">
    <property type="entry name" value="TPR-like_helical_dom_sf"/>
</dbReference>
<evidence type="ECO:0000313" key="6">
    <source>
        <dbReference type="EnsemblPlants" id="Pp3c11_18290V3.1"/>
    </source>
</evidence>
<accession>A0A2K1JV59</accession>
<dbReference type="SUPFAM" id="SSF48452">
    <property type="entry name" value="TPR-like"/>
    <property type="match status" value="1"/>
</dbReference>
<gene>
    <name evidence="6" type="primary">LOC112288341</name>
    <name evidence="5" type="ORF">PHYPA_015195</name>
</gene>
<dbReference type="Pfam" id="PF10374">
    <property type="entry name" value="EST1"/>
    <property type="match status" value="1"/>
</dbReference>
<dbReference type="PANTHER" id="PTHR15696:SF0">
    <property type="entry name" value="TELOMERASE-BINDING PROTEIN EST1A"/>
    <property type="match status" value="1"/>
</dbReference>
<reference evidence="5 7" key="2">
    <citation type="journal article" date="2018" name="Plant J.">
        <title>The Physcomitrella patens chromosome-scale assembly reveals moss genome structure and evolution.</title>
        <authorList>
            <person name="Lang D."/>
            <person name="Ullrich K.K."/>
            <person name="Murat F."/>
            <person name="Fuchs J."/>
            <person name="Jenkins J."/>
            <person name="Haas F.B."/>
            <person name="Piednoel M."/>
            <person name="Gundlach H."/>
            <person name="Van Bel M."/>
            <person name="Meyberg R."/>
            <person name="Vives C."/>
            <person name="Morata J."/>
            <person name="Symeonidi A."/>
            <person name="Hiss M."/>
            <person name="Muchero W."/>
            <person name="Kamisugi Y."/>
            <person name="Saleh O."/>
            <person name="Blanc G."/>
            <person name="Decker E.L."/>
            <person name="van Gessel N."/>
            <person name="Grimwood J."/>
            <person name="Hayes R.D."/>
            <person name="Graham S.W."/>
            <person name="Gunter L.E."/>
            <person name="McDaniel S.F."/>
            <person name="Hoernstein S.N.W."/>
            <person name="Larsson A."/>
            <person name="Li F.W."/>
            <person name="Perroud P.F."/>
            <person name="Phillips J."/>
            <person name="Ranjan P."/>
            <person name="Rokshar D.S."/>
            <person name="Rothfels C.J."/>
            <person name="Schneider L."/>
            <person name="Shu S."/>
            <person name="Stevenson D.W."/>
            <person name="Thummler F."/>
            <person name="Tillich M."/>
            <person name="Villarreal Aguilar J.C."/>
            <person name="Widiez T."/>
            <person name="Wong G.K."/>
            <person name="Wymore A."/>
            <person name="Zhang Y."/>
            <person name="Zimmer A.D."/>
            <person name="Quatrano R.S."/>
            <person name="Mayer K.F.X."/>
            <person name="Goodstein D."/>
            <person name="Casacuberta J.M."/>
            <person name="Vandepoele K."/>
            <person name="Reski R."/>
            <person name="Cuming A.C."/>
            <person name="Tuskan G.A."/>
            <person name="Maumus F."/>
            <person name="Salse J."/>
            <person name="Schmutz J."/>
            <person name="Rensing S.A."/>
        </authorList>
    </citation>
    <scope>NUCLEOTIDE SEQUENCE [LARGE SCALE GENOMIC DNA]</scope>
    <source>
        <strain evidence="6 7">cv. Gransden 2004</strain>
    </source>
</reference>
<keyword evidence="1" id="KW-0677">Repeat</keyword>
<dbReference type="Gramene" id="Pp3c11_18290V3.2">
    <property type="protein sequence ID" value="Pp3c11_18290V3.2"/>
    <property type="gene ID" value="Pp3c11_18290"/>
</dbReference>
<evidence type="ECO:0000259" key="3">
    <source>
        <dbReference type="Pfam" id="PF10373"/>
    </source>
</evidence>
<evidence type="ECO:0000313" key="7">
    <source>
        <dbReference type="Proteomes" id="UP000006727"/>
    </source>
</evidence>
<sequence>MMSLRSDAASVSLPLALAKQHYNKALELEKQLRTLLQAKGPFDGNVRSLQISLREKYESVILEDHELSESHEVEQAIWRLHYKQIDEYRAKIKKINYAAVAPKSGTQRESIIKIVASFKSFLAEVSGFYYNLILKLRAKNGLPQDYSAFESSGSAAINAEDKDRITKVKRCQLSCHRCFIFLGDLARYKEVHANNQDTRSLDFSVAAGHYLQAASLWPPSGNPHNQLAVLATYVSDELLAVYRYFRSLAVETPFLTARDNLILLFEKNRQQYSQLHVSKSAVHGGGSQVSSTVRGDRASSLGGGTMKLAKKDVKSENADSTSNSVKNMDSRSFRIRFVRMNGILFTRTSLETFSQVYVEVLSDLEKLLSGNNYNLEVVFGTDHQSRKSMGNAGPSFGLQIVAILVFTVHNISFSSDSINNPTYAEILQRSSLFQHALTAAFQIVGHLMRRCSESKDPARSVLLPALLIFMEWLAGRPEMAIGSEVDTDQANARASFWAECLVLLNCLLKMFREESSPKNGMEGSLTIESFGVSVENERGVALWEDFELQGFTPLAPAQAALDYSKGTFRDGSGVKQFKVRIMRLLAAGKAVASALESTGRGICYDEELGKFTSPGDARQEQKEEQLIDTGIEDTVDSREEERNDASITLQSSSLASDNHPKAQNSVRTPARVISEEEDEEVIVFKPLTKDRSPASDTIAPSNSEVFPPALKFSSLPTSEVSMVTAGKISRFSENLVDPQLRPIATKLQGTFHGQVQDTSRENSYPLDASKFTSSSKSGLVDLATPSMFVTGSLPGSSPSIHDTAATFSTLTLSNLNSSGNEAPATRALDHPIMPSPLTSAANWLDQYISISTEPWLQGQKSVFTNFSDKRMGAGSVVASQAQSDVRSLWNSERESLDKYGVSGFVPSVPINSRLSGEAVPNPSSLPILTSAETSPGSESGKYIVPGNRNSITTTSSSWNTKEQSVYSRVSHSAMRPPPGFGPLPGKPVSKPILGSSQGLFQSPSTFQSQKSNISEDNIDDYGWLDDFRSVKPVNSQSGYYSGDGETQPSSSDRNLWHTDDVIVKSGAFDSAPFPFPGMGAHHHWKFNSTVPPQFPSGTQATYNESQKPVDETKAQVKMQTELQQLHQQQQLMFLQRQQQQYQQQLPGQFHSLDPFVS</sequence>
<dbReference type="Pfam" id="PF10373">
    <property type="entry name" value="EST1_DNA_bind"/>
    <property type="match status" value="1"/>
</dbReference>
<feature type="compositionally biased region" description="Polar residues" evidence="2">
    <location>
        <begin position="1035"/>
        <end position="1053"/>
    </location>
</feature>
<dbReference type="OrthoDB" id="69928at2759"/>
<evidence type="ECO:0000313" key="5">
    <source>
        <dbReference type="EMBL" id="PNR45424.1"/>
    </source>
</evidence>
<dbReference type="AlphaFoldDB" id="A0A2K1JV59"/>
<reference evidence="6" key="3">
    <citation type="submission" date="2020-12" db="UniProtKB">
        <authorList>
            <consortium name="EnsemblPlants"/>
        </authorList>
    </citation>
    <scope>IDENTIFICATION</scope>
</reference>
<feature type="compositionally biased region" description="Polar residues" evidence="2">
    <location>
        <begin position="645"/>
        <end position="667"/>
    </location>
</feature>
<dbReference type="GO" id="GO:0005697">
    <property type="term" value="C:telomerase holoenzyme complex"/>
    <property type="evidence" value="ECO:0000318"/>
    <property type="project" value="GO_Central"/>
</dbReference>
<dbReference type="Proteomes" id="UP000006727">
    <property type="component" value="Chromosome 11"/>
</dbReference>
<protein>
    <submittedName>
        <fullName evidence="5 6">Uncharacterized protein</fullName>
    </submittedName>
</protein>
<dbReference type="Gramene" id="Pp3c11_18290V3.1">
    <property type="protein sequence ID" value="Pp3c11_18290V3.1"/>
    <property type="gene ID" value="Pp3c11_18290"/>
</dbReference>
<dbReference type="GeneID" id="112288341"/>
<dbReference type="InterPro" id="IPR045153">
    <property type="entry name" value="Est1/Ebs1-like"/>
</dbReference>
<evidence type="ECO:0000259" key="4">
    <source>
        <dbReference type="Pfam" id="PF10374"/>
    </source>
</evidence>
<feature type="domain" description="DNA/RNA-binding" evidence="3">
    <location>
        <begin position="206"/>
        <end position="557"/>
    </location>
</feature>
<dbReference type="InterPro" id="IPR018834">
    <property type="entry name" value="DNA/RNA-bd_Est1-type"/>
</dbReference>
<dbReference type="GO" id="GO:0000184">
    <property type="term" value="P:nuclear-transcribed mRNA catabolic process, nonsense-mediated decay"/>
    <property type="evidence" value="ECO:0000318"/>
    <property type="project" value="GO_Central"/>
</dbReference>
<keyword evidence="7" id="KW-1185">Reference proteome</keyword>